<keyword evidence="1" id="KW-0067">ATP-binding</keyword>
<dbReference type="EMBL" id="NMUQ01000002">
    <property type="protein sequence ID" value="OXM14519.1"/>
    <property type="molecule type" value="Genomic_DNA"/>
</dbReference>
<dbReference type="SUPFAM" id="SSF56059">
    <property type="entry name" value="Glutathione synthetase ATP-binding domain-like"/>
    <property type="match status" value="1"/>
</dbReference>
<keyword evidence="1" id="KW-0547">Nucleotide-binding</keyword>
<dbReference type="Proteomes" id="UP000215145">
    <property type="component" value="Unassembled WGS sequence"/>
</dbReference>
<accession>A0A229NY05</accession>
<organism evidence="1 2">
    <name type="scientific">Paenibacillus herberti</name>
    <dbReference type="NCBI Taxonomy" id="1619309"/>
    <lineage>
        <taxon>Bacteria</taxon>
        <taxon>Bacillati</taxon>
        <taxon>Bacillota</taxon>
        <taxon>Bacilli</taxon>
        <taxon>Bacillales</taxon>
        <taxon>Paenibacillaceae</taxon>
        <taxon>Paenibacillus</taxon>
    </lineage>
</organism>
<dbReference type="Gene3D" id="3.30.470.20">
    <property type="entry name" value="ATP-grasp fold, B domain"/>
    <property type="match status" value="1"/>
</dbReference>
<name>A0A229NY05_9BACL</name>
<dbReference type="RefSeq" id="WP_089525339.1">
    <property type="nucleotide sequence ID" value="NZ_NMUQ01000002.1"/>
</dbReference>
<gene>
    <name evidence="1" type="ORF">CGZ75_16400</name>
</gene>
<comment type="caution">
    <text evidence="1">The sequence shown here is derived from an EMBL/GenBank/DDBJ whole genome shotgun (WGS) entry which is preliminary data.</text>
</comment>
<dbReference type="AlphaFoldDB" id="A0A229NY05"/>
<dbReference type="OrthoDB" id="7869153at2"/>
<dbReference type="InterPro" id="IPR026838">
    <property type="entry name" value="YheC/D"/>
</dbReference>
<evidence type="ECO:0000313" key="1">
    <source>
        <dbReference type="EMBL" id="OXM14519.1"/>
    </source>
</evidence>
<dbReference type="GO" id="GO:0005524">
    <property type="term" value="F:ATP binding"/>
    <property type="evidence" value="ECO:0007669"/>
    <property type="project" value="UniProtKB-KW"/>
</dbReference>
<reference evidence="1 2" key="1">
    <citation type="submission" date="2017-07" db="EMBL/GenBank/DDBJ databases">
        <title>Paenibacillus herberti R33 genome sequencing and assembly.</title>
        <authorList>
            <person name="Su W."/>
        </authorList>
    </citation>
    <scope>NUCLEOTIDE SEQUENCE [LARGE SCALE GENOMIC DNA]</scope>
    <source>
        <strain evidence="1 2">R33</strain>
    </source>
</reference>
<protein>
    <submittedName>
        <fullName evidence="1">ATP-binding protein</fullName>
    </submittedName>
</protein>
<evidence type="ECO:0000313" key="2">
    <source>
        <dbReference type="Proteomes" id="UP000215145"/>
    </source>
</evidence>
<sequence length="253" mass="29191">MAIQRVVSKQAKTQVLLQSEELRGYVPETIIYTRQTLRSMLDQHGMLYIKPDSGTFGNGVIKVEQLSNKLGYRFQSGTKIRTYKSFDSLFTGLEQVRPKRRYLVQKGIQLLKHHKRRFDLRVMVQQNLSGQWESTGIIGRLSHPSKIVTNYHSGGTITPFETLMSSHMNADAQAKYLEKLRRIGVKTAIQLSVRYPNLKEIGLDVAVDTDLKPWILEVNTMPDPYIFRRLSDKGIFQRMRRYAAAYSPKRVVK</sequence>
<dbReference type="Pfam" id="PF14398">
    <property type="entry name" value="ATPgrasp_YheCD"/>
    <property type="match status" value="1"/>
</dbReference>
<proteinExistence type="predicted"/>
<keyword evidence="2" id="KW-1185">Reference proteome</keyword>